<name>A0A5Q4Z3Y2_9GAMM</name>
<dbReference type="Pfam" id="PF07963">
    <property type="entry name" value="N_methyl"/>
    <property type="match status" value="1"/>
</dbReference>
<evidence type="ECO:0000313" key="2">
    <source>
        <dbReference type="EMBL" id="VVV02855.1"/>
    </source>
</evidence>
<organism evidence="2">
    <name type="scientific">Aliivibrio wodanis</name>
    <dbReference type="NCBI Taxonomy" id="80852"/>
    <lineage>
        <taxon>Bacteria</taxon>
        <taxon>Pseudomonadati</taxon>
        <taxon>Pseudomonadota</taxon>
        <taxon>Gammaproteobacteria</taxon>
        <taxon>Vibrionales</taxon>
        <taxon>Vibrionaceae</taxon>
        <taxon>Aliivibrio</taxon>
    </lineage>
</organism>
<dbReference type="SUPFAM" id="SSF54523">
    <property type="entry name" value="Pili subunits"/>
    <property type="match status" value="1"/>
</dbReference>
<evidence type="ECO:0000256" key="1">
    <source>
        <dbReference type="SAM" id="Phobius"/>
    </source>
</evidence>
<proteinExistence type="predicted"/>
<accession>A0A5Q4Z3Y2</accession>
<dbReference type="InterPro" id="IPR012902">
    <property type="entry name" value="N_methyl_site"/>
</dbReference>
<dbReference type="AlphaFoldDB" id="A0A5Q4Z3Y2"/>
<keyword evidence="1" id="KW-0472">Membrane</keyword>
<dbReference type="EMBL" id="LR721750">
    <property type="protein sequence ID" value="VVV02855.1"/>
    <property type="molecule type" value="Genomic_DNA"/>
</dbReference>
<reference evidence="2" key="1">
    <citation type="submission" date="2019-09" db="EMBL/GenBank/DDBJ databases">
        <authorList>
            <person name="Hjerde E."/>
        </authorList>
    </citation>
    <scope>NUCLEOTIDE SEQUENCE</scope>
    <source>
        <strain evidence="2">06/09/160</strain>
    </source>
</reference>
<keyword evidence="1" id="KW-1133">Transmembrane helix</keyword>
<protein>
    <recommendedName>
        <fullName evidence="3">Prepilin-type N-terminal cleavage/methylation domain-containing protein</fullName>
    </recommendedName>
</protein>
<dbReference type="InterPro" id="IPR045584">
    <property type="entry name" value="Pilin-like"/>
</dbReference>
<dbReference type="NCBIfam" id="TIGR02532">
    <property type="entry name" value="IV_pilin_GFxxxE"/>
    <property type="match status" value="1"/>
</dbReference>
<gene>
    <name evidence="2" type="ORF">AW0309160_00180</name>
</gene>
<keyword evidence="1" id="KW-0812">Transmembrane</keyword>
<sequence>MVKITKHNGFTLVEMLVSMVILSSVIVIATQAYRQFIVNSERFSTKYRSVLADTQKRELVFERLDQTILYIANKRDLFGNSTQSIYWQGYQNSLLSVTKISLQNPNKAAVFKLYQNEGELIYCEKVIDSWLPQIGKEPEGLCDYSLSILSNLESVQFSYFGWKDAFQKMEGMNAKYFNNFSAKKTWFKRYDSIEAELLPEWIALDITYSDSSKDRWMFLIKYQDPLRYRLLNGRNEV</sequence>
<evidence type="ECO:0008006" key="3">
    <source>
        <dbReference type="Google" id="ProtNLM"/>
    </source>
</evidence>
<feature type="transmembrane region" description="Helical" evidence="1">
    <location>
        <begin position="12"/>
        <end position="33"/>
    </location>
</feature>